<comment type="similarity">
    <text evidence="1">Belongs to the peptidase S33 family.</text>
</comment>
<evidence type="ECO:0000256" key="1">
    <source>
        <dbReference type="ARBA" id="ARBA00010088"/>
    </source>
</evidence>
<keyword evidence="2" id="KW-0378">Hydrolase</keyword>
<dbReference type="AlphaFoldDB" id="A0A024UEB2"/>
<dbReference type="OrthoDB" id="6431331at2759"/>
<dbReference type="InterPro" id="IPR002410">
    <property type="entry name" value="Peptidase_S33"/>
</dbReference>
<organism evidence="4">
    <name type="scientific">Aphanomyces invadans</name>
    <dbReference type="NCBI Taxonomy" id="157072"/>
    <lineage>
        <taxon>Eukaryota</taxon>
        <taxon>Sar</taxon>
        <taxon>Stramenopiles</taxon>
        <taxon>Oomycota</taxon>
        <taxon>Saprolegniomycetes</taxon>
        <taxon>Saprolegniales</taxon>
        <taxon>Verrucalvaceae</taxon>
        <taxon>Aphanomyces</taxon>
    </lineage>
</organism>
<dbReference type="InterPro" id="IPR000073">
    <property type="entry name" value="AB_hydrolase_1"/>
</dbReference>
<accession>A0A024UEB2</accession>
<dbReference type="Gene3D" id="3.40.50.1820">
    <property type="entry name" value="alpha/beta hydrolase"/>
    <property type="match status" value="1"/>
</dbReference>
<dbReference type="GO" id="GO:0008233">
    <property type="term" value="F:peptidase activity"/>
    <property type="evidence" value="ECO:0007669"/>
    <property type="project" value="InterPro"/>
</dbReference>
<dbReference type="EMBL" id="KI913957">
    <property type="protein sequence ID" value="ETW04545.1"/>
    <property type="molecule type" value="Genomic_DNA"/>
</dbReference>
<dbReference type="PANTHER" id="PTHR47533:SF4">
    <property type="entry name" value="AB HYDROLASE-1 DOMAIN-CONTAINING PROTEIN"/>
    <property type="match status" value="1"/>
</dbReference>
<dbReference type="PRINTS" id="PR00793">
    <property type="entry name" value="PROAMNOPTASE"/>
</dbReference>
<dbReference type="eggNOG" id="ENOG502S74P">
    <property type="taxonomic scope" value="Eukaryota"/>
</dbReference>
<dbReference type="RefSeq" id="XP_008865983.1">
    <property type="nucleotide sequence ID" value="XM_008867761.1"/>
</dbReference>
<evidence type="ECO:0000256" key="2">
    <source>
        <dbReference type="ARBA" id="ARBA00022801"/>
    </source>
</evidence>
<dbReference type="VEuPathDB" id="FungiDB:H310_03776"/>
<dbReference type="GeneID" id="20080826"/>
<dbReference type="PANTHER" id="PTHR47533">
    <property type="entry name" value="PROTEIN CBG21859"/>
    <property type="match status" value="1"/>
</dbReference>
<reference evidence="4" key="1">
    <citation type="submission" date="2013-12" db="EMBL/GenBank/DDBJ databases">
        <title>The Genome Sequence of Aphanomyces invadans NJM9701.</title>
        <authorList>
            <consortium name="The Broad Institute Genomics Platform"/>
            <person name="Russ C."/>
            <person name="Tyler B."/>
            <person name="van West P."/>
            <person name="Dieguez-Uribeondo J."/>
            <person name="Young S.K."/>
            <person name="Zeng Q."/>
            <person name="Gargeya S."/>
            <person name="Fitzgerald M."/>
            <person name="Abouelleil A."/>
            <person name="Alvarado L."/>
            <person name="Chapman S.B."/>
            <person name="Gainer-Dewar J."/>
            <person name="Goldberg J."/>
            <person name="Griggs A."/>
            <person name="Gujja S."/>
            <person name="Hansen M."/>
            <person name="Howarth C."/>
            <person name="Imamovic A."/>
            <person name="Ireland A."/>
            <person name="Larimer J."/>
            <person name="McCowan C."/>
            <person name="Murphy C."/>
            <person name="Pearson M."/>
            <person name="Poon T.W."/>
            <person name="Priest M."/>
            <person name="Roberts A."/>
            <person name="Saif S."/>
            <person name="Shea T."/>
            <person name="Sykes S."/>
            <person name="Wortman J."/>
            <person name="Nusbaum C."/>
            <person name="Birren B."/>
        </authorList>
    </citation>
    <scope>NUCLEOTIDE SEQUENCE [LARGE SCALE GENOMIC DNA]</scope>
    <source>
        <strain evidence="4">NJM9701</strain>
    </source>
</reference>
<dbReference type="Pfam" id="PF12697">
    <property type="entry name" value="Abhydrolase_6"/>
    <property type="match status" value="1"/>
</dbReference>
<dbReference type="SUPFAM" id="SSF53474">
    <property type="entry name" value="alpha/beta-Hydrolases"/>
    <property type="match status" value="1"/>
</dbReference>
<gene>
    <name evidence="4" type="ORF">H310_03776</name>
</gene>
<proteinExistence type="inferred from homology"/>
<feature type="domain" description="AB hydrolase-1" evidence="3">
    <location>
        <begin position="63"/>
        <end position="294"/>
    </location>
</feature>
<evidence type="ECO:0000313" key="4">
    <source>
        <dbReference type="EMBL" id="ETW04545.1"/>
    </source>
</evidence>
<sequence>MATMAVVLARRSQRLVCLHTASTWMFRRRASTFATPTHHEYHVANGAVVHYSTYGPIDAAASIVLLHGAPGSYADFKHLSPLLAREHLNVVAFDLPGNGRSSADAVGSKYNLSDQSLAAAIVDALANRSDPNTMFILGHSFGSHTAMRVAANAKSVGGIALLAPVGLRPHHPLRRFPMVLLGRLLQQPHPLRSILAKINQLYYIHGLRFPKRVPQDDFTFALQRIGSCDFEHMKTVVETLHARNLPSFVAMACDDRLIEPEIIRELGHALPPGRRIEFQTGGHNIQKSQAREVANGLVQWIDSILARLSQHPPST</sequence>
<protein>
    <recommendedName>
        <fullName evidence="3">AB hydrolase-1 domain-containing protein</fullName>
    </recommendedName>
</protein>
<evidence type="ECO:0000259" key="3">
    <source>
        <dbReference type="Pfam" id="PF12697"/>
    </source>
</evidence>
<name>A0A024UEB2_9STRA</name>
<dbReference type="InterPro" id="IPR029058">
    <property type="entry name" value="AB_hydrolase_fold"/>
</dbReference>
<dbReference type="STRING" id="157072.A0A024UEB2"/>
<dbReference type="GO" id="GO:0006508">
    <property type="term" value="P:proteolysis"/>
    <property type="evidence" value="ECO:0007669"/>
    <property type="project" value="InterPro"/>
</dbReference>